<dbReference type="EMBL" id="FAOO01000001">
    <property type="protein sequence ID" value="CUU00583.1"/>
    <property type="molecule type" value="Genomic_DNA"/>
</dbReference>
<dbReference type="Proteomes" id="UP000320623">
    <property type="component" value="Unassembled WGS sequence"/>
</dbReference>
<evidence type="ECO:0000313" key="2">
    <source>
        <dbReference type="Proteomes" id="UP000320623"/>
    </source>
</evidence>
<name>A0A0S4MNE4_9BACT</name>
<sequence length="60" mass="6396">MNRIVLAGMVLALLSLIIGLLGKIIGHSIIFANATWHNFAQTCLLFAVAYGIGKLAGEKK</sequence>
<evidence type="ECO:0000313" key="1">
    <source>
        <dbReference type="EMBL" id="CUU00583.1"/>
    </source>
</evidence>
<dbReference type="STRING" id="1643428.GCA_001442855_00013"/>
<gene>
    <name evidence="1" type="ORF">JGI1_00016</name>
</gene>
<dbReference type="AlphaFoldDB" id="A0A0S4MNE4"/>
<dbReference type="OrthoDB" id="9915550at2"/>
<protein>
    <submittedName>
        <fullName evidence="1">Uncharacterized protein</fullName>
    </submittedName>
</protein>
<keyword evidence="2" id="KW-1185">Reference proteome</keyword>
<accession>A0A0S4MNE4</accession>
<organism evidence="1 2">
    <name type="scientific">Candidatus Thermokryptus mobilis</name>
    <dbReference type="NCBI Taxonomy" id="1643428"/>
    <lineage>
        <taxon>Bacteria</taxon>
        <taxon>Pseudomonadati</taxon>
        <taxon>Candidatus Kryptoniota</taxon>
        <taxon>Candidatus Thermokryptus</taxon>
    </lineage>
</organism>
<dbReference type="RefSeq" id="WP_140943845.1">
    <property type="nucleotide sequence ID" value="NZ_FAOO01000001.1"/>
</dbReference>
<reference evidence="2" key="1">
    <citation type="submission" date="2015-11" db="EMBL/GenBank/DDBJ databases">
        <authorList>
            <person name="Varghese N."/>
        </authorList>
    </citation>
    <scope>NUCLEOTIDE SEQUENCE [LARGE SCALE GENOMIC DNA]</scope>
</reference>
<proteinExistence type="predicted"/>